<sequence>MGKEKTKRHEVDLYEPIEHYFTKQGYNVHGEVNHCDLAALKGDELLIVELKLTLNVELLIQATKRQRLTEFVYIAIPTPAYSLRSKKWKDICHLMRRLELGLITVSFREDDTEMKIIHEPGPFDKNKSRRQSTKKRNGIFTEIEGRQGNYNVGGSTQTKIMTAYKENCIHIACCLEHFGPLTPKSLRQMGTGEKTLAILTKNYNGWFEKIRRGVYGITEKGVNEFKENPQIADFYIQSMMDSSSYID</sequence>
<reference evidence="1" key="1">
    <citation type="submission" date="2020-10" db="EMBL/GenBank/DDBJ databases">
        <title>Genomic Encyclopedia of Type Strains, Phase IV (KMG-IV): sequencing the most valuable type-strain genomes for metagenomic binning, comparative biology and taxonomic classification.</title>
        <authorList>
            <person name="Goeker M."/>
        </authorList>
    </citation>
    <scope>NUCLEOTIDE SEQUENCE</scope>
    <source>
        <strain evidence="1">DSM 13886</strain>
    </source>
</reference>
<protein>
    <submittedName>
        <fullName evidence="1">Uncharacterized protein</fullName>
    </submittedName>
</protein>
<dbReference type="EMBL" id="JADBEL010000033">
    <property type="protein sequence ID" value="MBE1556693.1"/>
    <property type="molecule type" value="Genomic_DNA"/>
</dbReference>
<organism evidence="1 2">
    <name type="scientific">Sporosarcina limicola</name>
    <dbReference type="NCBI Taxonomy" id="34101"/>
    <lineage>
        <taxon>Bacteria</taxon>
        <taxon>Bacillati</taxon>
        <taxon>Bacillota</taxon>
        <taxon>Bacilli</taxon>
        <taxon>Bacillales</taxon>
        <taxon>Caryophanaceae</taxon>
        <taxon>Sporosarcina</taxon>
    </lineage>
</organism>
<evidence type="ECO:0000313" key="1">
    <source>
        <dbReference type="EMBL" id="MBE1556693.1"/>
    </source>
</evidence>
<dbReference type="Proteomes" id="UP000658225">
    <property type="component" value="Unassembled WGS sequence"/>
</dbReference>
<dbReference type="SUPFAM" id="SSF52980">
    <property type="entry name" value="Restriction endonuclease-like"/>
    <property type="match status" value="1"/>
</dbReference>
<accession>A0A927MMI1</accession>
<dbReference type="AlphaFoldDB" id="A0A927MMI1"/>
<keyword evidence="2" id="KW-1185">Reference proteome</keyword>
<name>A0A927MMI1_9BACL</name>
<dbReference type="InterPro" id="IPR011335">
    <property type="entry name" value="Restrct_endonuc-II-like"/>
</dbReference>
<dbReference type="InterPro" id="IPR018679">
    <property type="entry name" value="DUF2161"/>
</dbReference>
<comment type="caution">
    <text evidence="1">The sequence shown here is derived from an EMBL/GenBank/DDBJ whole genome shotgun (WGS) entry which is preliminary data.</text>
</comment>
<dbReference type="Pfam" id="PF09929">
    <property type="entry name" value="DUF2161"/>
    <property type="match status" value="1"/>
</dbReference>
<evidence type="ECO:0000313" key="2">
    <source>
        <dbReference type="Proteomes" id="UP000658225"/>
    </source>
</evidence>
<proteinExistence type="predicted"/>
<dbReference type="RefSeq" id="WP_192600321.1">
    <property type="nucleotide sequence ID" value="NZ_JADBEL010000033.1"/>
</dbReference>
<gene>
    <name evidence="1" type="ORF">H4683_003819</name>
</gene>